<dbReference type="HAMAP" id="MF_00719">
    <property type="entry name" value="CobS"/>
    <property type="match status" value="1"/>
</dbReference>
<comment type="pathway">
    <text evidence="3 19">Cofactor biosynthesis; adenosylcobalamin biosynthesis; adenosylcobalamin from cob(II)yrinate a,c-diamide: step 7/7.</text>
</comment>
<dbReference type="OrthoDB" id="9794626at2"/>
<comment type="catalytic activity">
    <reaction evidence="18 19">
        <text>alpha-ribazole 5'-phosphate + adenosylcob(III)inamide-GDP = adenosylcob(III)alamin 5'-phosphate + GMP + H(+)</text>
        <dbReference type="Rhea" id="RHEA:23560"/>
        <dbReference type="ChEBI" id="CHEBI:15378"/>
        <dbReference type="ChEBI" id="CHEBI:57918"/>
        <dbReference type="ChEBI" id="CHEBI:58115"/>
        <dbReference type="ChEBI" id="CHEBI:60487"/>
        <dbReference type="ChEBI" id="CHEBI:60493"/>
        <dbReference type="EC" id="2.7.8.26"/>
    </reaction>
</comment>
<dbReference type="PANTHER" id="PTHR34148:SF1">
    <property type="entry name" value="ADENOSYLCOBINAMIDE-GDP RIBAZOLETRANSFERASE"/>
    <property type="match status" value="1"/>
</dbReference>
<protein>
    <recommendedName>
        <fullName evidence="6 19">Adenosylcobinamide-GDP ribazoletransferase</fullName>
        <ecNumber evidence="5 19">2.7.8.26</ecNumber>
    </recommendedName>
    <alternativeName>
        <fullName evidence="16 19">Cobalamin synthase</fullName>
    </alternativeName>
    <alternativeName>
        <fullName evidence="15 19">Cobalamin-5'-phosphate synthase</fullName>
    </alternativeName>
</protein>
<evidence type="ECO:0000256" key="6">
    <source>
        <dbReference type="ARBA" id="ARBA00015850"/>
    </source>
</evidence>
<dbReference type="EMBL" id="LUUJ01000080">
    <property type="protein sequence ID" value="OAI15757.1"/>
    <property type="molecule type" value="Genomic_DNA"/>
</dbReference>
<gene>
    <name evidence="19" type="primary">cobS</name>
    <name evidence="20" type="ORF">A1507_13100</name>
</gene>
<name>A0A177NCK4_9GAMM</name>
<dbReference type="GO" id="GO:0051073">
    <property type="term" value="F:adenosylcobinamide-GDP ribazoletransferase activity"/>
    <property type="evidence" value="ECO:0007669"/>
    <property type="project" value="UniProtKB-UniRule"/>
</dbReference>
<evidence type="ECO:0000256" key="2">
    <source>
        <dbReference type="ARBA" id="ARBA00004651"/>
    </source>
</evidence>
<evidence type="ECO:0000256" key="4">
    <source>
        <dbReference type="ARBA" id="ARBA00010561"/>
    </source>
</evidence>
<evidence type="ECO:0000256" key="7">
    <source>
        <dbReference type="ARBA" id="ARBA00022475"/>
    </source>
</evidence>
<dbReference type="RefSeq" id="WP_064040643.1">
    <property type="nucleotide sequence ID" value="NZ_LUUJ01000080.1"/>
</dbReference>
<keyword evidence="10 19" id="KW-0812">Transmembrane</keyword>
<evidence type="ECO:0000256" key="17">
    <source>
        <dbReference type="ARBA" id="ARBA00048623"/>
    </source>
</evidence>
<evidence type="ECO:0000256" key="5">
    <source>
        <dbReference type="ARBA" id="ARBA00013200"/>
    </source>
</evidence>
<comment type="catalytic activity">
    <reaction evidence="17 19">
        <text>alpha-ribazole + adenosylcob(III)inamide-GDP = adenosylcob(III)alamin + GMP + H(+)</text>
        <dbReference type="Rhea" id="RHEA:16049"/>
        <dbReference type="ChEBI" id="CHEBI:10329"/>
        <dbReference type="ChEBI" id="CHEBI:15378"/>
        <dbReference type="ChEBI" id="CHEBI:18408"/>
        <dbReference type="ChEBI" id="CHEBI:58115"/>
        <dbReference type="ChEBI" id="CHEBI:60487"/>
        <dbReference type="EC" id="2.7.8.26"/>
    </reaction>
</comment>
<keyword evidence="11 19" id="KW-0460">Magnesium</keyword>
<dbReference type="GO" id="GO:0008818">
    <property type="term" value="F:cobalamin 5'-phosphate synthase activity"/>
    <property type="evidence" value="ECO:0007669"/>
    <property type="project" value="UniProtKB-UniRule"/>
</dbReference>
<dbReference type="PANTHER" id="PTHR34148">
    <property type="entry name" value="ADENOSYLCOBINAMIDE-GDP RIBAZOLETRANSFERASE"/>
    <property type="match status" value="1"/>
</dbReference>
<evidence type="ECO:0000256" key="8">
    <source>
        <dbReference type="ARBA" id="ARBA00022573"/>
    </source>
</evidence>
<keyword evidence="12 19" id="KW-1133">Transmembrane helix</keyword>
<comment type="subcellular location">
    <subcellularLocation>
        <location evidence="2 19">Cell membrane</location>
        <topology evidence="2 19">Multi-pass membrane protein</topology>
    </subcellularLocation>
</comment>
<feature type="transmembrane region" description="Helical" evidence="19">
    <location>
        <begin position="32"/>
        <end position="51"/>
    </location>
</feature>
<evidence type="ECO:0000256" key="13">
    <source>
        <dbReference type="ARBA" id="ARBA00023136"/>
    </source>
</evidence>
<sequence length="240" mass="24966">MQAFWLALQFLTRIPVPDTGPAAPRRLGQSALYYPAVGLLLGLLLALLAAVLAGGPHLAGAALVLAAWVLVTGGLHLDGLADCADAWVGGYGDRERSFRIMKDPSSGPIAVCVLLLVLLLKFAAIEAMLAEQRYAPLLVAPVLGRAAILLLMCNSAYVNPHGLAAKLLEQFPADAARWPIAASAVLGWAVLGWSALLAAGLVLVWLRRSAIARLGGCTGDVYGAAVELVETAVITAAAFQ</sequence>
<dbReference type="Proteomes" id="UP000077857">
    <property type="component" value="Unassembled WGS sequence"/>
</dbReference>
<evidence type="ECO:0000256" key="15">
    <source>
        <dbReference type="ARBA" id="ARBA00032605"/>
    </source>
</evidence>
<keyword evidence="9 19" id="KW-0808">Transferase</keyword>
<keyword evidence="13 19" id="KW-0472">Membrane</keyword>
<dbReference type="NCBIfam" id="NF001278">
    <property type="entry name" value="PRK00235.1-5"/>
    <property type="match status" value="1"/>
</dbReference>
<evidence type="ECO:0000256" key="3">
    <source>
        <dbReference type="ARBA" id="ARBA00004663"/>
    </source>
</evidence>
<evidence type="ECO:0000256" key="1">
    <source>
        <dbReference type="ARBA" id="ARBA00001946"/>
    </source>
</evidence>
<comment type="similarity">
    <text evidence="4 19">Belongs to the CobS family.</text>
</comment>
<dbReference type="Pfam" id="PF02654">
    <property type="entry name" value="CobS"/>
    <property type="match status" value="1"/>
</dbReference>
<feature type="transmembrane region" description="Helical" evidence="19">
    <location>
        <begin position="178"/>
        <end position="206"/>
    </location>
</feature>
<comment type="function">
    <text evidence="14 19">Joins adenosylcobinamide-GDP and alpha-ribazole to generate adenosylcobalamin (Ado-cobalamin). Also synthesizes adenosylcobalamin 5'-phosphate from adenosylcobinamide-GDP and alpha-ribazole 5'-phosphate.</text>
</comment>
<proteinExistence type="inferred from homology"/>
<evidence type="ECO:0000256" key="9">
    <source>
        <dbReference type="ARBA" id="ARBA00022679"/>
    </source>
</evidence>
<reference evidence="20 21" key="1">
    <citation type="submission" date="2016-03" db="EMBL/GenBank/DDBJ databases">
        <authorList>
            <person name="Ploux O."/>
        </authorList>
    </citation>
    <scope>NUCLEOTIDE SEQUENCE [LARGE SCALE GENOMIC DNA]</scope>
    <source>
        <strain evidence="20 21">R-45378</strain>
    </source>
</reference>
<dbReference type="AlphaFoldDB" id="A0A177NCK4"/>
<comment type="caution">
    <text evidence="20">The sequence shown here is derived from an EMBL/GenBank/DDBJ whole genome shotgun (WGS) entry which is preliminary data.</text>
</comment>
<evidence type="ECO:0000313" key="20">
    <source>
        <dbReference type="EMBL" id="OAI15757.1"/>
    </source>
</evidence>
<feature type="transmembrane region" description="Helical" evidence="19">
    <location>
        <begin position="107"/>
        <end position="125"/>
    </location>
</feature>
<dbReference type="EC" id="2.7.8.26" evidence="5 19"/>
<evidence type="ECO:0000256" key="11">
    <source>
        <dbReference type="ARBA" id="ARBA00022842"/>
    </source>
</evidence>
<dbReference type="UniPathway" id="UPA00148">
    <property type="reaction ID" value="UER00238"/>
</dbReference>
<keyword evidence="7 19" id="KW-1003">Cell membrane</keyword>
<comment type="cofactor">
    <cofactor evidence="1 19">
        <name>Mg(2+)</name>
        <dbReference type="ChEBI" id="CHEBI:18420"/>
    </cofactor>
</comment>
<organism evidence="20 21">
    <name type="scientific">Methylomonas koyamae</name>
    <dbReference type="NCBI Taxonomy" id="702114"/>
    <lineage>
        <taxon>Bacteria</taxon>
        <taxon>Pseudomonadati</taxon>
        <taxon>Pseudomonadota</taxon>
        <taxon>Gammaproteobacteria</taxon>
        <taxon>Methylococcales</taxon>
        <taxon>Methylococcaceae</taxon>
        <taxon>Methylomonas</taxon>
    </lineage>
</organism>
<dbReference type="GO" id="GO:0009236">
    <property type="term" value="P:cobalamin biosynthetic process"/>
    <property type="evidence" value="ECO:0007669"/>
    <property type="project" value="UniProtKB-UniRule"/>
</dbReference>
<keyword evidence="8 19" id="KW-0169">Cobalamin biosynthesis</keyword>
<feature type="transmembrane region" description="Helical" evidence="19">
    <location>
        <begin position="58"/>
        <end position="77"/>
    </location>
</feature>
<evidence type="ECO:0000256" key="10">
    <source>
        <dbReference type="ARBA" id="ARBA00022692"/>
    </source>
</evidence>
<evidence type="ECO:0000313" key="21">
    <source>
        <dbReference type="Proteomes" id="UP000077857"/>
    </source>
</evidence>
<accession>A0A177NCK4</accession>
<dbReference type="InterPro" id="IPR003805">
    <property type="entry name" value="CobS"/>
</dbReference>
<evidence type="ECO:0000256" key="19">
    <source>
        <dbReference type="HAMAP-Rule" id="MF_00719"/>
    </source>
</evidence>
<feature type="transmembrane region" description="Helical" evidence="19">
    <location>
        <begin position="137"/>
        <end position="158"/>
    </location>
</feature>
<evidence type="ECO:0000256" key="18">
    <source>
        <dbReference type="ARBA" id="ARBA00049504"/>
    </source>
</evidence>
<evidence type="ECO:0000256" key="16">
    <source>
        <dbReference type="ARBA" id="ARBA00032853"/>
    </source>
</evidence>
<dbReference type="GO" id="GO:0005886">
    <property type="term" value="C:plasma membrane"/>
    <property type="evidence" value="ECO:0007669"/>
    <property type="project" value="UniProtKB-SubCell"/>
</dbReference>
<evidence type="ECO:0000256" key="14">
    <source>
        <dbReference type="ARBA" id="ARBA00025228"/>
    </source>
</evidence>
<evidence type="ECO:0000256" key="12">
    <source>
        <dbReference type="ARBA" id="ARBA00022989"/>
    </source>
</evidence>